<name>A0A1F7GME6_9BACT</name>
<reference evidence="1 2" key="1">
    <citation type="journal article" date="2016" name="Nat. Commun.">
        <title>Thousands of microbial genomes shed light on interconnected biogeochemical processes in an aquifer system.</title>
        <authorList>
            <person name="Anantharaman K."/>
            <person name="Brown C.T."/>
            <person name="Hug L.A."/>
            <person name="Sharon I."/>
            <person name="Castelle C.J."/>
            <person name="Probst A.J."/>
            <person name="Thomas B.C."/>
            <person name="Singh A."/>
            <person name="Wilkins M.J."/>
            <person name="Karaoz U."/>
            <person name="Brodie E.L."/>
            <person name="Williams K.H."/>
            <person name="Hubbard S.S."/>
            <person name="Banfield J.F."/>
        </authorList>
    </citation>
    <scope>NUCLEOTIDE SEQUENCE [LARGE SCALE GENOMIC DNA]</scope>
</reference>
<evidence type="ECO:0000313" key="1">
    <source>
        <dbReference type="EMBL" id="OGK19652.1"/>
    </source>
</evidence>
<evidence type="ECO:0000313" key="2">
    <source>
        <dbReference type="Proteomes" id="UP000176850"/>
    </source>
</evidence>
<comment type="caution">
    <text evidence="1">The sequence shown here is derived from an EMBL/GenBank/DDBJ whole genome shotgun (WGS) entry which is preliminary data.</text>
</comment>
<sequence>MIKAVLFDADGVLIDGQMFSETLARDHGITTKITEPFFSGPFRKSLIGEANLKEILLPYLKKWNWRGGVEAFLQYWFESEHSIDEALVEYIQQLRKRNITCCLATNQTEDRIEYMLKKMGFANNFDKIYASSRLGHRKPSLKFYSHIVDDLGLKKDQILFWDDTEKNVDSARHFGIHAEIYTDFENFKEKMKNSYKL</sequence>
<evidence type="ECO:0008006" key="3">
    <source>
        <dbReference type="Google" id="ProtNLM"/>
    </source>
</evidence>
<dbReference type="PANTHER" id="PTHR43611:SF3">
    <property type="entry name" value="FLAVIN MONONUCLEOTIDE HYDROLASE 1, CHLOROPLATIC"/>
    <property type="match status" value="1"/>
</dbReference>
<dbReference type="Pfam" id="PF00702">
    <property type="entry name" value="Hydrolase"/>
    <property type="match status" value="1"/>
</dbReference>
<dbReference type="EMBL" id="MFZH01000007">
    <property type="protein sequence ID" value="OGK19652.1"/>
    <property type="molecule type" value="Genomic_DNA"/>
</dbReference>
<accession>A0A1F7GME6</accession>
<organism evidence="1 2">
    <name type="scientific">Candidatus Roizmanbacteria bacterium RIFCSPHIGHO2_01_FULL_39_24</name>
    <dbReference type="NCBI Taxonomy" id="1802032"/>
    <lineage>
        <taxon>Bacteria</taxon>
        <taxon>Candidatus Roizmaniibacteriota</taxon>
    </lineage>
</organism>
<dbReference type="InterPro" id="IPR006439">
    <property type="entry name" value="HAD-SF_hydro_IA"/>
</dbReference>
<dbReference type="SFLD" id="SFLDS00003">
    <property type="entry name" value="Haloacid_Dehalogenase"/>
    <property type="match status" value="1"/>
</dbReference>
<proteinExistence type="predicted"/>
<dbReference type="SUPFAM" id="SSF56784">
    <property type="entry name" value="HAD-like"/>
    <property type="match status" value="1"/>
</dbReference>
<gene>
    <name evidence="1" type="ORF">A2799_01315</name>
</gene>
<dbReference type="AlphaFoldDB" id="A0A1F7GME6"/>
<protein>
    <recommendedName>
        <fullName evidence="3">FCP1 homology domain-containing protein</fullName>
    </recommendedName>
</protein>
<dbReference type="PANTHER" id="PTHR43611">
    <property type="entry name" value="ALPHA-D-GLUCOSE 1-PHOSPHATE PHOSPHATASE"/>
    <property type="match status" value="1"/>
</dbReference>
<dbReference type="SFLD" id="SFLDG01129">
    <property type="entry name" value="C1.5:_HAD__Beta-PGM__Phosphata"/>
    <property type="match status" value="1"/>
</dbReference>
<dbReference type="NCBIfam" id="TIGR01509">
    <property type="entry name" value="HAD-SF-IA-v3"/>
    <property type="match status" value="1"/>
</dbReference>
<dbReference type="Proteomes" id="UP000176850">
    <property type="component" value="Unassembled WGS sequence"/>
</dbReference>
<dbReference type="InterPro" id="IPR036412">
    <property type="entry name" value="HAD-like_sf"/>
</dbReference>
<dbReference type="InterPro" id="IPR023214">
    <property type="entry name" value="HAD_sf"/>
</dbReference>
<dbReference type="PRINTS" id="PR00413">
    <property type="entry name" value="HADHALOGNASE"/>
</dbReference>
<dbReference type="Gene3D" id="3.40.50.1000">
    <property type="entry name" value="HAD superfamily/HAD-like"/>
    <property type="match status" value="1"/>
</dbReference>